<feature type="region of interest" description="Disordered" evidence="5">
    <location>
        <begin position="1022"/>
        <end position="1085"/>
    </location>
</feature>
<proteinExistence type="inferred from homology"/>
<dbReference type="PROSITE" id="PS00674">
    <property type="entry name" value="AAA"/>
    <property type="match status" value="1"/>
</dbReference>
<feature type="compositionally biased region" description="Gly residues" evidence="5">
    <location>
        <begin position="9"/>
        <end position="21"/>
    </location>
</feature>
<dbReference type="PANTHER" id="PTHR23069">
    <property type="entry name" value="AAA DOMAIN-CONTAINING"/>
    <property type="match status" value="1"/>
</dbReference>
<sequence length="1189" mass="132337">MPLSFPADSGGGGDGGDGGSGRVTRRSLQRSTRYSSGGKPRVSYEEPPDEWSSGDDDGQTTPEPKRRRVASSSSKSDNKENSIVRTRMSRYKVDGFVNGNRRSVKIVANRRHRDDDDDEERQSRYPFRRRHMGDDGDVRQEQSSADERQAEGNDADDSDDVPVRRSTRRRFSVDRFENGTPISSLRSLRLSARRQQDSQVFDGYGESNGSKRAAMAAARSERARRRSALLSGENDEDKSDDDDEEEDEENGLILRRSSRNRQKVQRFHPAQQASSLHNEHSRPTVRTRSSRALYAHEVVRSRRYYDAGPASDRRPGRARTVPRAAAYGQDGDDNEFDDSDFGESMTTGIHPTAMFDIEDKRKASSTFLADVDPMQVDSGVNFESIGGLDVHIDSLKEMVVLPLLYPDLFKRFKVQPPRGHRVLFFGPPGTGKTLTARALANACTANGQKVTFFMRKGADCLSKWVGEAERQLRLLFKEAYDKRPSIIFFDEIDGLAPVRSSRQDQIHSSIVSTLLALMDGLDDRGQVIVIGATNRIDAIDPALRRPGRFDRELNFSLPSHDARRKILEIHTRQWDPPLDAAFVDRIASRTAGFCGADLKALCTEACLVAIRRRYPQIYASTAKLAVDASSIVVDDQDFSAALMGMTPASHRTVASNARPLPAEVIPLLQPQLDSILTRQRCIFPLSAITNSMRAQKRGLPRTDGLIPLRPRILLHAPPGYGQSHLAAAVLHALEEFPVYSLGLPALVADPQTQTPEESCVHAVTEARRCAPSILYWPRADTWWETGSSSLQTTLLMLLDDIPSSCPVLVLATADAPWPDLPDQVQGIFNRALATSIDLSLPTGPQRREYFSVLGDKICIRSPEPDQPPLERLEPLPVVEPAKSSPGDEPSTPTDSEQEKCLRSLRLFLRALTTRLMSEFRVFAFFSESSVLHGVQSRSLDGIRMAINDGDVLSIDEYLAEVDRLVVAVRAFQSQPDGGIRPPEAHSLVNKACQLQDYALARVASFNPETAAKCRSIAMERRRAQDAARQAQRRARSTERRLGDDNDDHISPEREAVPERVRDDEDHASVDEDAVHGDQEPDARPDAVAVDEPEALVDAVNEDEQGIMEVDAATAARACAEREWVVDHVRVQALIDRLVEVTDGQSVDELEMTLFRVSAIVQRYRGEPRRDVVVDDVERALVHLFNTSTH</sequence>
<dbReference type="InterPro" id="IPR003593">
    <property type="entry name" value="AAA+_ATPase"/>
</dbReference>
<dbReference type="GO" id="GO:0045815">
    <property type="term" value="P:transcription initiation-coupled chromatin remodeling"/>
    <property type="evidence" value="ECO:0007669"/>
    <property type="project" value="TreeGrafter"/>
</dbReference>
<feature type="compositionally biased region" description="Basic and acidic residues" evidence="5">
    <location>
        <begin position="1035"/>
        <end position="1084"/>
    </location>
</feature>
<dbReference type="Gene3D" id="1.10.8.60">
    <property type="match status" value="1"/>
</dbReference>
<feature type="region of interest" description="Disordered" evidence="5">
    <location>
        <begin position="1"/>
        <end position="292"/>
    </location>
</feature>
<feature type="compositionally biased region" description="Basic residues" evidence="5">
    <location>
        <begin position="256"/>
        <end position="266"/>
    </location>
</feature>
<dbReference type="InterPro" id="IPR041569">
    <property type="entry name" value="AAA_lid_3"/>
</dbReference>
<evidence type="ECO:0000313" key="7">
    <source>
        <dbReference type="EMBL" id="CEP00948.1"/>
    </source>
</evidence>
<dbReference type="PANTHER" id="PTHR23069:SF0">
    <property type="entry name" value="TAT-BINDING HOMOLOG 7"/>
    <property type="match status" value="1"/>
</dbReference>
<evidence type="ECO:0000256" key="5">
    <source>
        <dbReference type="SAM" id="MobiDB-lite"/>
    </source>
</evidence>
<dbReference type="FunFam" id="3.40.50.300:FF:000061">
    <property type="entry name" value="ATPase family, AAA domain-containing 2"/>
    <property type="match status" value="1"/>
</dbReference>
<keyword evidence="8" id="KW-1185">Reference proteome</keyword>
<dbReference type="AlphaFoldDB" id="A0A0G4IZZ1"/>
<dbReference type="Gene3D" id="3.40.50.300">
    <property type="entry name" value="P-loop containing nucleotide triphosphate hydrolases"/>
    <property type="match status" value="2"/>
</dbReference>
<accession>A0A0G4IZZ1</accession>
<dbReference type="Pfam" id="PF17862">
    <property type="entry name" value="AAA_lid_3"/>
    <property type="match status" value="1"/>
</dbReference>
<dbReference type="SUPFAM" id="SSF52540">
    <property type="entry name" value="P-loop containing nucleoside triphosphate hydrolases"/>
    <property type="match status" value="2"/>
</dbReference>
<dbReference type="GO" id="GO:0016887">
    <property type="term" value="F:ATP hydrolysis activity"/>
    <property type="evidence" value="ECO:0007669"/>
    <property type="project" value="InterPro"/>
</dbReference>
<dbReference type="InterPro" id="IPR045199">
    <property type="entry name" value="ATAD2-like"/>
</dbReference>
<keyword evidence="4" id="KW-0103">Bromodomain</keyword>
<dbReference type="OrthoDB" id="5421at2759"/>
<reference evidence="7 8" key="1">
    <citation type="submission" date="2015-02" db="EMBL/GenBank/DDBJ databases">
        <authorList>
            <person name="Chooi Y.-H."/>
        </authorList>
    </citation>
    <scope>NUCLEOTIDE SEQUENCE [LARGE SCALE GENOMIC DNA]</scope>
    <source>
        <strain evidence="7">E3</strain>
    </source>
</reference>
<gene>
    <name evidence="7" type="ORF">PBRA_008260</name>
</gene>
<keyword evidence="3" id="KW-0067">ATP-binding</keyword>
<dbReference type="STRING" id="37360.A0A0G4IZZ1"/>
<keyword evidence="2" id="KW-0547">Nucleotide-binding</keyword>
<feature type="compositionally biased region" description="Acidic residues" evidence="5">
    <location>
        <begin position="233"/>
        <end position="250"/>
    </location>
</feature>
<dbReference type="GO" id="GO:0003682">
    <property type="term" value="F:chromatin binding"/>
    <property type="evidence" value="ECO:0007669"/>
    <property type="project" value="TreeGrafter"/>
</dbReference>
<evidence type="ECO:0000256" key="3">
    <source>
        <dbReference type="ARBA" id="ARBA00022840"/>
    </source>
</evidence>
<comment type="similarity">
    <text evidence="1">Belongs to the AAA ATPase family.</text>
</comment>
<dbReference type="InterPro" id="IPR003959">
    <property type="entry name" value="ATPase_AAA_core"/>
</dbReference>
<dbReference type="FunFam" id="1.10.8.60:FF:000016">
    <property type="entry name" value="ATPase family AAA domain-containing protein 2B"/>
    <property type="match status" value="1"/>
</dbReference>
<evidence type="ECO:0000256" key="4">
    <source>
        <dbReference type="ARBA" id="ARBA00023117"/>
    </source>
</evidence>
<dbReference type="InterPro" id="IPR003960">
    <property type="entry name" value="ATPase_AAA_CS"/>
</dbReference>
<dbReference type="Pfam" id="PF00004">
    <property type="entry name" value="AAA"/>
    <property type="match status" value="2"/>
</dbReference>
<dbReference type="EMBL" id="CDSF01000105">
    <property type="protein sequence ID" value="CEP00948.1"/>
    <property type="molecule type" value="Genomic_DNA"/>
</dbReference>
<dbReference type="GO" id="GO:0005634">
    <property type="term" value="C:nucleus"/>
    <property type="evidence" value="ECO:0007669"/>
    <property type="project" value="TreeGrafter"/>
</dbReference>
<dbReference type="GO" id="GO:0006337">
    <property type="term" value="P:nucleosome disassembly"/>
    <property type="evidence" value="ECO:0007669"/>
    <property type="project" value="TreeGrafter"/>
</dbReference>
<dbReference type="InterPro" id="IPR027417">
    <property type="entry name" value="P-loop_NTPase"/>
</dbReference>
<feature type="region of interest" description="Disordered" evidence="5">
    <location>
        <begin position="861"/>
        <end position="897"/>
    </location>
</feature>
<organism evidence="7 8">
    <name type="scientific">Plasmodiophora brassicae</name>
    <name type="common">Clubroot disease agent</name>
    <dbReference type="NCBI Taxonomy" id="37360"/>
    <lineage>
        <taxon>Eukaryota</taxon>
        <taxon>Sar</taxon>
        <taxon>Rhizaria</taxon>
        <taxon>Endomyxa</taxon>
        <taxon>Phytomyxea</taxon>
        <taxon>Plasmodiophorida</taxon>
        <taxon>Plasmodiophoridae</taxon>
        <taxon>Plasmodiophora</taxon>
    </lineage>
</organism>
<feature type="compositionally biased region" description="Basic and acidic residues" evidence="5">
    <location>
        <begin position="132"/>
        <end position="151"/>
    </location>
</feature>
<evidence type="ECO:0000259" key="6">
    <source>
        <dbReference type="SMART" id="SM00382"/>
    </source>
</evidence>
<evidence type="ECO:0000313" key="8">
    <source>
        <dbReference type="Proteomes" id="UP000039324"/>
    </source>
</evidence>
<feature type="domain" description="AAA+ ATPase" evidence="6">
    <location>
        <begin position="418"/>
        <end position="559"/>
    </location>
</feature>
<feature type="compositionally biased region" description="Basic residues" evidence="5">
    <location>
        <begin position="102"/>
        <end position="111"/>
    </location>
</feature>
<name>A0A0G4IZZ1_PLABS</name>
<feature type="domain" description="AAA+ ATPase" evidence="6">
    <location>
        <begin position="708"/>
        <end position="842"/>
    </location>
</feature>
<protein>
    <recommendedName>
        <fullName evidence="6">AAA+ ATPase domain-containing protein</fullName>
    </recommendedName>
</protein>
<dbReference type="GO" id="GO:0042393">
    <property type="term" value="F:histone binding"/>
    <property type="evidence" value="ECO:0007669"/>
    <property type="project" value="TreeGrafter"/>
</dbReference>
<dbReference type="SMART" id="SM00382">
    <property type="entry name" value="AAA"/>
    <property type="match status" value="2"/>
</dbReference>
<evidence type="ECO:0000256" key="2">
    <source>
        <dbReference type="ARBA" id="ARBA00022741"/>
    </source>
</evidence>
<dbReference type="Proteomes" id="UP000039324">
    <property type="component" value="Unassembled WGS sequence"/>
</dbReference>
<evidence type="ECO:0000256" key="1">
    <source>
        <dbReference type="ARBA" id="ARBA00006914"/>
    </source>
</evidence>
<dbReference type="GO" id="GO:0006334">
    <property type="term" value="P:nucleosome assembly"/>
    <property type="evidence" value="ECO:0007669"/>
    <property type="project" value="TreeGrafter"/>
</dbReference>
<feature type="compositionally biased region" description="Acidic residues" evidence="5">
    <location>
        <begin position="46"/>
        <end position="58"/>
    </location>
</feature>
<dbReference type="GO" id="GO:0005524">
    <property type="term" value="F:ATP binding"/>
    <property type="evidence" value="ECO:0007669"/>
    <property type="project" value="UniProtKB-KW"/>
</dbReference>